<dbReference type="KEGG" id="mph:MLP_36840"/>
<dbReference type="GO" id="GO:0008270">
    <property type="term" value="F:zinc ion binding"/>
    <property type="evidence" value="ECO:0007669"/>
    <property type="project" value="InterPro"/>
</dbReference>
<dbReference type="InterPro" id="IPR027268">
    <property type="entry name" value="Peptidase_M4/M1_CTD_sf"/>
</dbReference>
<feature type="domain" description="ERAP1-like C-terminal" evidence="15">
    <location>
        <begin position="532"/>
        <end position="846"/>
    </location>
</feature>
<keyword evidence="8" id="KW-0479">Metal-binding</keyword>
<dbReference type="InterPro" id="IPR012778">
    <property type="entry name" value="Pept_M1_aminopeptidase"/>
</dbReference>
<dbReference type="Gene3D" id="2.60.40.1730">
    <property type="entry name" value="tricorn interacting facor f3 domain"/>
    <property type="match status" value="1"/>
</dbReference>
<dbReference type="Pfam" id="PF11838">
    <property type="entry name" value="ERAP1_C"/>
    <property type="match status" value="1"/>
</dbReference>
<dbReference type="InterPro" id="IPR042097">
    <property type="entry name" value="Aminopeptidase_N-like_N_sf"/>
</dbReference>
<dbReference type="GO" id="GO:0016285">
    <property type="term" value="F:alanyl aminopeptidase activity"/>
    <property type="evidence" value="ECO:0007669"/>
    <property type="project" value="UniProtKB-EC"/>
</dbReference>
<keyword evidence="6 17" id="KW-0031">Aminopeptidase</keyword>
<dbReference type="Pfam" id="PF17900">
    <property type="entry name" value="Peptidase_M1_N"/>
    <property type="match status" value="1"/>
</dbReference>
<feature type="domain" description="Peptidase M1 membrane alanine aminopeptidase" evidence="14">
    <location>
        <begin position="236"/>
        <end position="449"/>
    </location>
</feature>
<dbReference type="Pfam" id="PF01433">
    <property type="entry name" value="Peptidase_M1"/>
    <property type="match status" value="1"/>
</dbReference>
<evidence type="ECO:0000256" key="6">
    <source>
        <dbReference type="ARBA" id="ARBA00022438"/>
    </source>
</evidence>
<dbReference type="InterPro" id="IPR045357">
    <property type="entry name" value="Aminopeptidase_N-like_N"/>
</dbReference>
<evidence type="ECO:0000313" key="17">
    <source>
        <dbReference type="EMBL" id="BAK36698.1"/>
    </source>
</evidence>
<dbReference type="GO" id="GO:0070006">
    <property type="term" value="F:metalloaminopeptidase activity"/>
    <property type="evidence" value="ECO:0007669"/>
    <property type="project" value="TreeGrafter"/>
</dbReference>
<evidence type="ECO:0000259" key="15">
    <source>
        <dbReference type="Pfam" id="PF11838"/>
    </source>
</evidence>
<comment type="similarity">
    <text evidence="3">Belongs to the peptidase M1 family.</text>
</comment>
<dbReference type="PANTHER" id="PTHR11533:SF174">
    <property type="entry name" value="PUROMYCIN-SENSITIVE AMINOPEPTIDASE-RELATED"/>
    <property type="match status" value="1"/>
</dbReference>
<dbReference type="GO" id="GO:0016020">
    <property type="term" value="C:membrane"/>
    <property type="evidence" value="ECO:0007669"/>
    <property type="project" value="TreeGrafter"/>
</dbReference>
<dbReference type="FunFam" id="2.60.40.1730:FF:000010">
    <property type="entry name" value="Putative aminopeptidase N"/>
    <property type="match status" value="1"/>
</dbReference>
<dbReference type="PRINTS" id="PR00756">
    <property type="entry name" value="ALADIPTASE"/>
</dbReference>
<proteinExistence type="inferred from homology"/>
<comment type="catalytic activity">
    <reaction evidence="1">
        <text>Release of an N-terminal amino acid, Xaa-|-Yaa- from a peptide, amide or arylamide. Xaa is preferably Ala, but may be most amino acids including Pro (slow action). When a terminal hydrophobic residue is followed by a prolyl residue, the two may be released as an intact Xaa-Pro dipeptide.</text>
        <dbReference type="EC" id="3.4.11.2"/>
    </reaction>
</comment>
<dbReference type="AlphaFoldDB" id="F5XP58"/>
<dbReference type="GO" id="GO:0043171">
    <property type="term" value="P:peptide catabolic process"/>
    <property type="evidence" value="ECO:0007669"/>
    <property type="project" value="TreeGrafter"/>
</dbReference>
<name>F5XP58_MICPN</name>
<comment type="cofactor">
    <cofactor evidence="2">
        <name>Zn(2+)</name>
        <dbReference type="ChEBI" id="CHEBI:29105"/>
    </cofactor>
</comment>
<dbReference type="InterPro" id="IPR014782">
    <property type="entry name" value="Peptidase_M1_dom"/>
</dbReference>
<dbReference type="InterPro" id="IPR050344">
    <property type="entry name" value="Peptidase_M1_aminopeptidases"/>
</dbReference>
<dbReference type="HOGENOM" id="CLU_007335_1_1_11"/>
<dbReference type="SUPFAM" id="SSF55486">
    <property type="entry name" value="Metalloproteases ('zincins'), catalytic domain"/>
    <property type="match status" value="1"/>
</dbReference>
<dbReference type="GO" id="GO:0006508">
    <property type="term" value="P:proteolysis"/>
    <property type="evidence" value="ECO:0007669"/>
    <property type="project" value="UniProtKB-KW"/>
</dbReference>
<evidence type="ECO:0000256" key="12">
    <source>
        <dbReference type="ARBA" id="ARBA00029811"/>
    </source>
</evidence>
<evidence type="ECO:0000256" key="7">
    <source>
        <dbReference type="ARBA" id="ARBA00022670"/>
    </source>
</evidence>
<keyword evidence="9 17" id="KW-0378">Hydrolase</keyword>
<sequence>MFPDNLTRAETRARAELIRTHTYAIEVDLSGRHVEDPERLFRSDTTITFDAVDAGELHVDLIADHVEAATLDGVPLDPATFADSRLPLKVSEGPHSVRVLAHCRYSRTGEGLHRFVDPADSCTYLYTQFEPANARRMFACFAQPDLKAEFAITAVAPADWTVVSNGALLGTESLGDGYARFTFAETKPISTYLTALIAGSYYGVERILHAPSGDIPAALYCRRSLAEHLDADRIWDVTEQGFGVFERGFAQPYPFGKYDQVFVPEYNGGAMENVGCVTLRDEYVFRSRATPASYQVRDDTILHELSHMWFGDLVTMRWWDDLWLKESFATWAANFGLSQIADDPDTAWASFTNGFKTWAYRQDQLPSTHPIAADMVDLEAVEQNFDGITYSKGASVLRQLVAYVGQDEFLAGCQQYFQRHAYGNTSLSDLLAALHAASGRDLSDWSQQWLETTGVNTLRPDFTVDESDIITSFAVVQGADPQHPTLRQHRIAIGCYDDRDGRLIRVARLEHDIAGERTEIPELVGQPRPDLLLVNDDDLTYAKVRLDPVSLATVVARLADVESALARAVCWAAAWDMCRDGEMAAADYVELVLSAVAVESDPVAVRTVLGQAASAARHYTPPARRAAVLWRWQEGITGLMDAALPGSDLQLALVKAFPNAAENAQGADRLAAWLTGTGVPVGVEIDPELRWSAVVNLARLGRLDAAAIDAEADRDQTVTGAEQAAAAKAARPTESAKAEAWRLATEADDVPNGTQRAITLAFWQRGQGAVLAPYVERFLSTAEQISRGEGGWATKGYALRENVLRYLFPVPEQLEPFIIQLDAWLAATDLVDSVRRPIIEGRDNTARALNCQQKD</sequence>
<evidence type="ECO:0000256" key="9">
    <source>
        <dbReference type="ARBA" id="ARBA00022801"/>
    </source>
</evidence>
<keyword evidence="7" id="KW-0645">Protease</keyword>
<evidence type="ECO:0000313" key="18">
    <source>
        <dbReference type="Proteomes" id="UP000007947"/>
    </source>
</evidence>
<dbReference type="GO" id="GO:0005737">
    <property type="term" value="C:cytoplasm"/>
    <property type="evidence" value="ECO:0007669"/>
    <property type="project" value="TreeGrafter"/>
</dbReference>
<evidence type="ECO:0000256" key="10">
    <source>
        <dbReference type="ARBA" id="ARBA00022833"/>
    </source>
</evidence>
<evidence type="ECO:0000256" key="5">
    <source>
        <dbReference type="ARBA" id="ARBA00015611"/>
    </source>
</evidence>
<feature type="domain" description="Aminopeptidase N-like N-terminal" evidence="16">
    <location>
        <begin position="122"/>
        <end position="193"/>
    </location>
</feature>
<dbReference type="MEROPS" id="M01.012"/>
<dbReference type="eggNOG" id="COG0308">
    <property type="taxonomic scope" value="Bacteria"/>
</dbReference>
<dbReference type="NCBIfam" id="TIGR02412">
    <property type="entry name" value="pepN_strep_liv"/>
    <property type="match status" value="1"/>
</dbReference>
<dbReference type="CDD" id="cd09602">
    <property type="entry name" value="M1_APN"/>
    <property type="match status" value="1"/>
</dbReference>
<evidence type="ECO:0000256" key="13">
    <source>
        <dbReference type="ARBA" id="ARBA00031533"/>
    </source>
</evidence>
<dbReference type="GO" id="GO:0005615">
    <property type="term" value="C:extracellular space"/>
    <property type="evidence" value="ECO:0007669"/>
    <property type="project" value="TreeGrafter"/>
</dbReference>
<organism evidence="17 18">
    <name type="scientific">Microlunatus phosphovorus (strain ATCC 700054 / DSM 10555 / JCM 9379 / NBRC 101784 / NCIMB 13414 / VKM Ac-1990 / NM-1)</name>
    <dbReference type="NCBI Taxonomy" id="1032480"/>
    <lineage>
        <taxon>Bacteria</taxon>
        <taxon>Bacillati</taxon>
        <taxon>Actinomycetota</taxon>
        <taxon>Actinomycetes</taxon>
        <taxon>Propionibacteriales</taxon>
        <taxon>Propionibacteriaceae</taxon>
        <taxon>Microlunatus</taxon>
    </lineage>
</organism>
<dbReference type="RefSeq" id="WP_013864547.1">
    <property type="nucleotide sequence ID" value="NC_015635.1"/>
</dbReference>
<dbReference type="Gene3D" id="1.10.390.10">
    <property type="entry name" value="Neutral Protease Domain 2"/>
    <property type="match status" value="1"/>
</dbReference>
<dbReference type="OrthoDB" id="3885507at2"/>
<dbReference type="Proteomes" id="UP000007947">
    <property type="component" value="Chromosome"/>
</dbReference>
<dbReference type="EC" id="3.4.11.2" evidence="4"/>
<gene>
    <name evidence="17" type="primary">pepN</name>
    <name evidence="17" type="ordered locus">MLP_36840</name>
</gene>
<dbReference type="EMBL" id="AP012204">
    <property type="protein sequence ID" value="BAK36698.1"/>
    <property type="molecule type" value="Genomic_DNA"/>
</dbReference>
<dbReference type="InterPro" id="IPR001930">
    <property type="entry name" value="Peptidase_M1"/>
</dbReference>
<dbReference type="STRING" id="1032480.MLP_36840"/>
<evidence type="ECO:0000256" key="3">
    <source>
        <dbReference type="ARBA" id="ARBA00010136"/>
    </source>
</evidence>
<dbReference type="InterPro" id="IPR024571">
    <property type="entry name" value="ERAP1-like_C_dom"/>
</dbReference>
<evidence type="ECO:0000256" key="11">
    <source>
        <dbReference type="ARBA" id="ARBA00023049"/>
    </source>
</evidence>
<evidence type="ECO:0000256" key="1">
    <source>
        <dbReference type="ARBA" id="ARBA00000098"/>
    </source>
</evidence>
<dbReference type="PANTHER" id="PTHR11533">
    <property type="entry name" value="PROTEASE M1 ZINC METALLOPROTEASE"/>
    <property type="match status" value="1"/>
</dbReference>
<keyword evidence="18" id="KW-1185">Reference proteome</keyword>
<evidence type="ECO:0000259" key="14">
    <source>
        <dbReference type="Pfam" id="PF01433"/>
    </source>
</evidence>
<protein>
    <recommendedName>
        <fullName evidence="5">Aminopeptidase N</fullName>
        <ecNumber evidence="4">3.4.11.2</ecNumber>
    </recommendedName>
    <alternativeName>
        <fullName evidence="12">Alanine aminopeptidase</fullName>
    </alternativeName>
    <alternativeName>
        <fullName evidence="13">Lysyl aminopeptidase</fullName>
    </alternativeName>
</protein>
<keyword evidence="10" id="KW-0862">Zinc</keyword>
<dbReference type="GO" id="GO:0042277">
    <property type="term" value="F:peptide binding"/>
    <property type="evidence" value="ECO:0007669"/>
    <property type="project" value="TreeGrafter"/>
</dbReference>
<evidence type="ECO:0000256" key="4">
    <source>
        <dbReference type="ARBA" id="ARBA00012564"/>
    </source>
</evidence>
<dbReference type="FunFam" id="1.10.390.10:FF:000004">
    <property type="entry name" value="Aminopeptidase N"/>
    <property type="match status" value="1"/>
</dbReference>
<keyword evidence="11" id="KW-0482">Metalloprotease</keyword>
<evidence type="ECO:0000256" key="2">
    <source>
        <dbReference type="ARBA" id="ARBA00001947"/>
    </source>
</evidence>
<accession>F5XP58</accession>
<reference evidence="17 18" key="1">
    <citation type="submission" date="2011-05" db="EMBL/GenBank/DDBJ databases">
        <title>Whole genome sequence of Microlunatus phosphovorus NM-1.</title>
        <authorList>
            <person name="Hosoyama A."/>
            <person name="Sasaki K."/>
            <person name="Harada T."/>
            <person name="Igarashi R."/>
            <person name="Kawakoshi A."/>
            <person name="Sasagawa M."/>
            <person name="Fukada J."/>
            <person name="Nakamura S."/>
            <person name="Katano Y."/>
            <person name="Hanada S."/>
            <person name="Kamagata Y."/>
            <person name="Nakamura N."/>
            <person name="Yamazaki S."/>
            <person name="Fujita N."/>
        </authorList>
    </citation>
    <scope>NUCLEOTIDE SEQUENCE [LARGE SCALE GENOMIC DNA]</scope>
    <source>
        <strain evidence="18">ATCC 700054 / DSM 10555 / JCM 9379 / NBRC 101784 / NCIMB 13414 / VKM Ac-1990 / NM-1</strain>
    </source>
</reference>
<evidence type="ECO:0000259" key="16">
    <source>
        <dbReference type="Pfam" id="PF17900"/>
    </source>
</evidence>
<dbReference type="SUPFAM" id="SSF63737">
    <property type="entry name" value="Leukotriene A4 hydrolase N-terminal domain"/>
    <property type="match status" value="1"/>
</dbReference>
<evidence type="ECO:0000256" key="8">
    <source>
        <dbReference type="ARBA" id="ARBA00022723"/>
    </source>
</evidence>